<feature type="domain" description="Leucine-binding protein" evidence="5">
    <location>
        <begin position="63"/>
        <end position="192"/>
    </location>
</feature>
<proteinExistence type="inferred from homology"/>
<organism evidence="6 7">
    <name type="scientific">Naasia lichenicola</name>
    <dbReference type="NCBI Taxonomy" id="2565933"/>
    <lineage>
        <taxon>Bacteria</taxon>
        <taxon>Bacillati</taxon>
        <taxon>Actinomycetota</taxon>
        <taxon>Actinomycetes</taxon>
        <taxon>Micrococcales</taxon>
        <taxon>Microbacteriaceae</taxon>
        <taxon>Naasia</taxon>
    </lineage>
</organism>
<feature type="compositionally biased region" description="Pro residues" evidence="3">
    <location>
        <begin position="43"/>
        <end position="56"/>
    </location>
</feature>
<dbReference type="AlphaFoldDB" id="A0A4V3WSX2"/>
<evidence type="ECO:0000259" key="5">
    <source>
        <dbReference type="Pfam" id="PF13458"/>
    </source>
</evidence>
<feature type="signal peptide" evidence="4">
    <location>
        <begin position="1"/>
        <end position="39"/>
    </location>
</feature>
<dbReference type="InterPro" id="IPR028081">
    <property type="entry name" value="Leu-bd"/>
</dbReference>
<dbReference type="PANTHER" id="PTHR30483">
    <property type="entry name" value="LEUCINE-SPECIFIC-BINDING PROTEIN"/>
    <property type="match status" value="1"/>
</dbReference>
<dbReference type="Proteomes" id="UP000309133">
    <property type="component" value="Unassembled WGS sequence"/>
</dbReference>
<gene>
    <name evidence="6" type="ORF">E6C64_13910</name>
</gene>
<dbReference type="PANTHER" id="PTHR30483:SF6">
    <property type="entry name" value="PERIPLASMIC BINDING PROTEIN OF ABC TRANSPORTER FOR NATURAL AMINO ACIDS"/>
    <property type="match status" value="1"/>
</dbReference>
<dbReference type="Pfam" id="PF13458">
    <property type="entry name" value="Peripla_BP_6"/>
    <property type="match status" value="1"/>
</dbReference>
<feature type="chain" id="PRO_5020839457" evidence="4">
    <location>
        <begin position="40"/>
        <end position="302"/>
    </location>
</feature>
<dbReference type="InterPro" id="IPR051010">
    <property type="entry name" value="BCAA_transport"/>
</dbReference>
<dbReference type="SUPFAM" id="SSF53822">
    <property type="entry name" value="Periplasmic binding protein-like I"/>
    <property type="match status" value="1"/>
</dbReference>
<evidence type="ECO:0000256" key="3">
    <source>
        <dbReference type="SAM" id="MobiDB-lite"/>
    </source>
</evidence>
<name>A0A4V3WSX2_9MICO</name>
<evidence type="ECO:0000313" key="6">
    <source>
        <dbReference type="EMBL" id="THG29757.1"/>
    </source>
</evidence>
<feature type="region of interest" description="Disordered" evidence="3">
    <location>
        <begin position="37"/>
        <end position="61"/>
    </location>
</feature>
<sequence length="302" mass="29166">MRTSSPRRSGRQPLLRALGSGLILLAVASTAACSAPAEADAPMPAPSASPSPPPPTGDGALILGTVLPVTGAFAGQGPAQMAAVELAVRDINAAGGVGGVPVVVYQRDSGDAASSLAETSFDELAARRVDAIIGPSAADLAARLLPRAADAGVPLISPTIVDSDLAASAVAGSDGATDPDGWLFGISAAPSASGSGSQPSPEFAQRLIGSDPSLADLRSGPETYDAAILIALAAMAAGDDGGPSIARALVAVSSEGFGCSSFGECAAALTEGQDIDYVGASGALDLDGDGGVLPSPGPAVGG</sequence>
<evidence type="ECO:0000313" key="7">
    <source>
        <dbReference type="Proteomes" id="UP000309133"/>
    </source>
</evidence>
<accession>A0A4V3WSX2</accession>
<evidence type="ECO:0000256" key="1">
    <source>
        <dbReference type="ARBA" id="ARBA00010062"/>
    </source>
</evidence>
<keyword evidence="2 4" id="KW-0732">Signal</keyword>
<keyword evidence="7" id="KW-1185">Reference proteome</keyword>
<protein>
    <submittedName>
        <fullName evidence="6">Amino acid ABC transporter substrate-binding protein</fullName>
    </submittedName>
</protein>
<evidence type="ECO:0000256" key="4">
    <source>
        <dbReference type="SAM" id="SignalP"/>
    </source>
</evidence>
<comment type="caution">
    <text evidence="6">The sequence shown here is derived from an EMBL/GenBank/DDBJ whole genome shotgun (WGS) entry which is preliminary data.</text>
</comment>
<dbReference type="PROSITE" id="PS51257">
    <property type="entry name" value="PROKAR_LIPOPROTEIN"/>
    <property type="match status" value="1"/>
</dbReference>
<dbReference type="InterPro" id="IPR028082">
    <property type="entry name" value="Peripla_BP_I"/>
</dbReference>
<comment type="similarity">
    <text evidence="1">Belongs to the leucine-binding protein family.</text>
</comment>
<dbReference type="EMBL" id="SSSM01000005">
    <property type="protein sequence ID" value="THG29757.1"/>
    <property type="molecule type" value="Genomic_DNA"/>
</dbReference>
<dbReference type="Gene3D" id="3.40.50.2300">
    <property type="match status" value="1"/>
</dbReference>
<evidence type="ECO:0000256" key="2">
    <source>
        <dbReference type="ARBA" id="ARBA00022729"/>
    </source>
</evidence>
<reference evidence="6 7" key="1">
    <citation type="submission" date="2019-04" db="EMBL/GenBank/DDBJ databases">
        <authorList>
            <person name="Jiang L."/>
        </authorList>
    </citation>
    <scope>NUCLEOTIDE SEQUENCE [LARGE SCALE GENOMIC DNA]</scope>
    <source>
        <strain evidence="6 7">YIM 131853</strain>
    </source>
</reference>
<dbReference type="RefSeq" id="WP_136428085.1">
    <property type="nucleotide sequence ID" value="NZ_SSSM01000005.1"/>
</dbReference>